<comment type="caution">
    <text evidence="4">The sequence shown here is derived from an EMBL/GenBank/DDBJ whole genome shotgun (WGS) entry which is preliminary data.</text>
</comment>
<keyword evidence="3" id="KW-0732">Signal</keyword>
<feature type="transmembrane region" description="Helical" evidence="2">
    <location>
        <begin position="116"/>
        <end position="137"/>
    </location>
</feature>
<dbReference type="AlphaFoldDB" id="A0ABD1N9H7"/>
<dbReference type="Proteomes" id="UP001603857">
    <property type="component" value="Unassembled WGS sequence"/>
</dbReference>
<keyword evidence="5" id="KW-1185">Reference proteome</keyword>
<feature type="compositionally biased region" description="Pro residues" evidence="1">
    <location>
        <begin position="61"/>
        <end position="80"/>
    </location>
</feature>
<evidence type="ECO:0000256" key="3">
    <source>
        <dbReference type="SAM" id="SignalP"/>
    </source>
</evidence>
<evidence type="ECO:0000256" key="2">
    <source>
        <dbReference type="SAM" id="Phobius"/>
    </source>
</evidence>
<feature type="region of interest" description="Disordered" evidence="1">
    <location>
        <begin position="36"/>
        <end position="95"/>
    </location>
</feature>
<feature type="signal peptide" evidence="3">
    <location>
        <begin position="1"/>
        <end position="33"/>
    </location>
</feature>
<keyword evidence="2" id="KW-0472">Membrane</keyword>
<protein>
    <submittedName>
        <fullName evidence="4">Uncharacterized protein</fullName>
    </submittedName>
</protein>
<evidence type="ECO:0000313" key="4">
    <source>
        <dbReference type="EMBL" id="KAL2344758.1"/>
    </source>
</evidence>
<reference evidence="4 5" key="1">
    <citation type="submission" date="2024-08" db="EMBL/GenBank/DDBJ databases">
        <title>Insights into the chromosomal genome structure of Flemingia macrophylla.</title>
        <authorList>
            <person name="Ding Y."/>
            <person name="Zhao Y."/>
            <person name="Bi W."/>
            <person name="Wu M."/>
            <person name="Zhao G."/>
            <person name="Gong Y."/>
            <person name="Li W."/>
            <person name="Zhang P."/>
        </authorList>
    </citation>
    <scope>NUCLEOTIDE SEQUENCE [LARGE SCALE GENOMIC DNA]</scope>
    <source>
        <strain evidence="4">DYQJB</strain>
        <tissue evidence="4">Leaf</tissue>
    </source>
</reference>
<proteinExistence type="predicted"/>
<organism evidence="4 5">
    <name type="scientific">Flemingia macrophylla</name>
    <dbReference type="NCBI Taxonomy" id="520843"/>
    <lineage>
        <taxon>Eukaryota</taxon>
        <taxon>Viridiplantae</taxon>
        <taxon>Streptophyta</taxon>
        <taxon>Embryophyta</taxon>
        <taxon>Tracheophyta</taxon>
        <taxon>Spermatophyta</taxon>
        <taxon>Magnoliopsida</taxon>
        <taxon>eudicotyledons</taxon>
        <taxon>Gunneridae</taxon>
        <taxon>Pentapetalae</taxon>
        <taxon>rosids</taxon>
        <taxon>fabids</taxon>
        <taxon>Fabales</taxon>
        <taxon>Fabaceae</taxon>
        <taxon>Papilionoideae</taxon>
        <taxon>50 kb inversion clade</taxon>
        <taxon>NPAAA clade</taxon>
        <taxon>indigoferoid/millettioid clade</taxon>
        <taxon>Phaseoleae</taxon>
        <taxon>Flemingia</taxon>
    </lineage>
</organism>
<evidence type="ECO:0000313" key="5">
    <source>
        <dbReference type="Proteomes" id="UP001603857"/>
    </source>
</evidence>
<evidence type="ECO:0000256" key="1">
    <source>
        <dbReference type="SAM" id="MobiDB-lite"/>
    </source>
</evidence>
<dbReference type="PANTHER" id="PTHR35094">
    <property type="entry name" value="LEUCINE-RICH REPEAT EXTENSIN-LIKE PROTEIN 2"/>
    <property type="match status" value="1"/>
</dbReference>
<feature type="chain" id="PRO_5044801130" evidence="3">
    <location>
        <begin position="34"/>
        <end position="138"/>
    </location>
</feature>
<gene>
    <name evidence="4" type="ORF">Fmac_006043</name>
</gene>
<keyword evidence="2" id="KW-0812">Transmembrane</keyword>
<sequence length="138" mass="14797">MLIKGYQINLPMVTNLFLSLVLIICLFTSSVNGVEPRKLDETPVPATNGTEVKCGPCGTNYPPPPPPALPPPSPPPPSPKKPSTQYCPPPPPSSFIYITGPPGNLYPVDENFNGAFSHRGGVLLPFFVALVISTLVFW</sequence>
<accession>A0ABD1N9H7</accession>
<dbReference type="PANTHER" id="PTHR35094:SF1">
    <property type="entry name" value="PROTEIN, PUTATIVE-RELATED"/>
    <property type="match status" value="1"/>
</dbReference>
<keyword evidence="2" id="KW-1133">Transmembrane helix</keyword>
<name>A0ABD1N9H7_9FABA</name>
<dbReference type="EMBL" id="JBGMDY010000002">
    <property type="protein sequence ID" value="KAL2344758.1"/>
    <property type="molecule type" value="Genomic_DNA"/>
</dbReference>